<accession>A0A238FMF5</accession>
<dbReference type="EMBL" id="FMSP01000008">
    <property type="protein sequence ID" value="SCV72266.1"/>
    <property type="molecule type" value="Genomic_DNA"/>
</dbReference>
<keyword evidence="2" id="KW-0812">Transmembrane</keyword>
<feature type="domain" description="Glycosyl transferase CAP10" evidence="3">
    <location>
        <begin position="393"/>
        <end position="675"/>
    </location>
</feature>
<feature type="region of interest" description="Disordered" evidence="1">
    <location>
        <begin position="36"/>
        <end position="56"/>
    </location>
</feature>
<evidence type="ECO:0000256" key="1">
    <source>
        <dbReference type="SAM" id="MobiDB-lite"/>
    </source>
</evidence>
<evidence type="ECO:0000313" key="4">
    <source>
        <dbReference type="EMBL" id="SCV72266.1"/>
    </source>
</evidence>
<gene>
    <name evidence="4" type="ORF">BQ2448_4960</name>
</gene>
<evidence type="ECO:0000256" key="2">
    <source>
        <dbReference type="SAM" id="Phobius"/>
    </source>
</evidence>
<feature type="transmembrane region" description="Helical" evidence="2">
    <location>
        <begin position="104"/>
        <end position="122"/>
    </location>
</feature>
<organism evidence="4 5">
    <name type="scientific">Microbotryum intermedium</name>
    <dbReference type="NCBI Taxonomy" id="269621"/>
    <lineage>
        <taxon>Eukaryota</taxon>
        <taxon>Fungi</taxon>
        <taxon>Dikarya</taxon>
        <taxon>Basidiomycota</taxon>
        <taxon>Pucciniomycotina</taxon>
        <taxon>Microbotryomycetes</taxon>
        <taxon>Microbotryales</taxon>
        <taxon>Microbotryaceae</taxon>
        <taxon>Microbotryum</taxon>
    </lineage>
</organism>
<keyword evidence="2" id="KW-1133">Transmembrane helix</keyword>
<dbReference type="SMART" id="SM00672">
    <property type="entry name" value="CAP10"/>
    <property type="match status" value="1"/>
</dbReference>
<keyword evidence="2" id="KW-0472">Membrane</keyword>
<dbReference type="Proteomes" id="UP000198372">
    <property type="component" value="Unassembled WGS sequence"/>
</dbReference>
<reference evidence="5" key="1">
    <citation type="submission" date="2016-09" db="EMBL/GenBank/DDBJ databases">
        <authorList>
            <person name="Jeantristanb JTB J.-T."/>
            <person name="Ricardo R."/>
        </authorList>
    </citation>
    <scope>NUCLEOTIDE SEQUENCE [LARGE SCALE GENOMIC DNA]</scope>
</reference>
<dbReference type="InterPro" id="IPR051091">
    <property type="entry name" value="O-Glucosyltr/Glycosyltrsf_90"/>
</dbReference>
<dbReference type="InterPro" id="IPR006598">
    <property type="entry name" value="CAP10"/>
</dbReference>
<dbReference type="PANTHER" id="PTHR12203:SF118">
    <property type="entry name" value="BETA-1,2-XYLOSYLTRANSFERASE 1"/>
    <property type="match status" value="1"/>
</dbReference>
<dbReference type="AlphaFoldDB" id="A0A238FMF5"/>
<dbReference type="OrthoDB" id="541052at2759"/>
<dbReference type="Pfam" id="PF05686">
    <property type="entry name" value="Glyco_transf_90"/>
    <property type="match status" value="1"/>
</dbReference>
<proteinExistence type="predicted"/>
<evidence type="ECO:0000259" key="3">
    <source>
        <dbReference type="SMART" id="SM00672"/>
    </source>
</evidence>
<name>A0A238FMF5_9BASI</name>
<keyword evidence="5" id="KW-1185">Reference proteome</keyword>
<sequence length="687" mass="78936">MSAAPPYAVAIQVEKEDKSSYELEAVSAEGRAYRKGSTAPLLGSPESEYDKDDWVSTAPHPPRPWLGSRFGIRLPEAVSDLASRLPGSITNLGRPSHASPRSRIAAALGLAVTFIVLLFWMVTGRDHEEKPGWMLAAFRNLEFPTSHGLLMFPARRRGHLSAKIPEGQPHPIHLLTAQARQKWDHKVLVQSKTLEDAVEEYKRRYDMNPPMGFDKWFEWATQHDCQLLDEYDSIHRRILPFHSLSGSTIRARAKEMQDEQGPILHNQWFAVDIEKDGKSFEVRGPMPRFNVDMLKEVKDLIPFDLTLTFNGQDEPKVLVRGEAFQRHMEHTLAHEFMPEEEEKALLFTGDVNGYSETCPPRSAIRTAGRWDKIDFVPDLTRPTSFIEEHRASMSFCDWPASEALHGSSFRVYPNPELLRPVFSCSVMAMHHDLLIPTVDQYDWSVGPDPSWPRKEHNKVLWRGSTTGTDGDDHTMKYSQRFRLTHLTRQTGNISLMLALEDTSAGPGPTTTVNESISMLANKYFDFSFTGGPIQCSEEACKKMAQDNQFKEIMYTEDQNKYKYVIDVDGNGWSGRFHRLMRSNTMVLKSTIFPEWYTDRIQPWLHYVPVKVDYTDLIPIMAFFMGDIDGRGAHDKMAERIATRGRLWTEMYWRYEDMQAYFLRLVLEYGRVSSKEYPTDTRFDYISP</sequence>
<protein>
    <submittedName>
        <fullName evidence="4">BQ2448_4960 protein</fullName>
    </submittedName>
</protein>
<dbReference type="PANTHER" id="PTHR12203">
    <property type="entry name" value="KDEL LYS-ASP-GLU-LEU CONTAINING - RELATED"/>
    <property type="match status" value="1"/>
</dbReference>
<evidence type="ECO:0000313" key="5">
    <source>
        <dbReference type="Proteomes" id="UP000198372"/>
    </source>
</evidence>